<accession>A0ABS3C0G8</accession>
<evidence type="ECO:0000256" key="1">
    <source>
        <dbReference type="SAM" id="SignalP"/>
    </source>
</evidence>
<name>A0ABS3C0G8_9BACT</name>
<comment type="caution">
    <text evidence="2">The sequence shown here is derived from an EMBL/GenBank/DDBJ whole genome shotgun (WGS) entry which is preliminary data.</text>
</comment>
<evidence type="ECO:0008006" key="4">
    <source>
        <dbReference type="Google" id="ProtNLM"/>
    </source>
</evidence>
<feature type="signal peptide" evidence="1">
    <location>
        <begin position="1"/>
        <end position="21"/>
    </location>
</feature>
<sequence>MKIRSILSILFSFFLLSGAAAQQSGLMKEELENFLVITDRDFYLSGDRVWFAAKLLKNHESYRYSKLAYIAVLDASGKAVHEEKMLLTGQDMAYGDLFIPETSASGVFSIVVYTKWMSNYGDFPIARKQFLVTNPSAPVAAGEPALFWEQVPFENAPISLYHTSDQSEVIEILDSSGRSLEVLEAVAPLQQVLSKVKPSEAYRLVFRNKEYRVEPKVWFWDPADFSLSSAKVPQGAKVVTHSDWMLLEELEAQAGKTLLEKSRYQNLNSFNISVLDQSGSLLWSYQVQLPAKSQGQLQLSSKGQVGEGMKLDLAGFPQQFKNGLVLAGRVEDARVTELAELINHPNWKNLSAPSSEANLPAALAHAVEGPKLLKDYSPMFDYKVWSVSLQDRFASSTRPAGFGFSLPEALVEAEVDRRVYQEHFEIGDEVVALQSPFTPDKSYKMDEYDEFPDLESLIKEIIPQVRLKKASTGGRKEIFVANTDNQNVKFNKRPLVLIDFYRPASMEEVWNIDLTSLDRIELYYHRSTVESTNLGEEVGDGLLILYTKNNSYFLKNNVPKQRYFLSDVTVPRIQDYSRRAARPVTANPLQYMDTGLRFDRGKSKSGNLTFDTAGDWLVETWVFGNSEFERMQKRIQVEH</sequence>
<protein>
    <recommendedName>
        <fullName evidence="4">MG2 domain-containing protein</fullName>
    </recommendedName>
</protein>
<keyword evidence="3" id="KW-1185">Reference proteome</keyword>
<organism evidence="2 3">
    <name type="scientific">Algoriphagus oliviformis</name>
    <dbReference type="NCBI Taxonomy" id="2811231"/>
    <lineage>
        <taxon>Bacteria</taxon>
        <taxon>Pseudomonadati</taxon>
        <taxon>Bacteroidota</taxon>
        <taxon>Cytophagia</taxon>
        <taxon>Cytophagales</taxon>
        <taxon>Cyclobacteriaceae</taxon>
        <taxon>Algoriphagus</taxon>
    </lineage>
</organism>
<feature type="chain" id="PRO_5046738340" description="MG2 domain-containing protein" evidence="1">
    <location>
        <begin position="22"/>
        <end position="639"/>
    </location>
</feature>
<gene>
    <name evidence="2" type="ORF">J0A68_06565</name>
</gene>
<keyword evidence="1" id="KW-0732">Signal</keyword>
<dbReference type="RefSeq" id="WP_206577390.1">
    <property type="nucleotide sequence ID" value="NZ_JAFKCT010000002.1"/>
</dbReference>
<evidence type="ECO:0000313" key="3">
    <source>
        <dbReference type="Proteomes" id="UP000664317"/>
    </source>
</evidence>
<evidence type="ECO:0000313" key="2">
    <source>
        <dbReference type="EMBL" id="MBN7810608.1"/>
    </source>
</evidence>
<proteinExistence type="predicted"/>
<dbReference type="Proteomes" id="UP000664317">
    <property type="component" value="Unassembled WGS sequence"/>
</dbReference>
<dbReference type="EMBL" id="JAFKCT010000002">
    <property type="protein sequence ID" value="MBN7810608.1"/>
    <property type="molecule type" value="Genomic_DNA"/>
</dbReference>
<reference evidence="2 3" key="1">
    <citation type="submission" date="2021-03" db="EMBL/GenBank/DDBJ databases">
        <title>novel species isolated from a fishpond in China.</title>
        <authorList>
            <person name="Lu H."/>
            <person name="Cai Z."/>
        </authorList>
    </citation>
    <scope>NUCLEOTIDE SEQUENCE [LARGE SCALE GENOMIC DNA]</scope>
    <source>
        <strain evidence="2 3">H41</strain>
    </source>
</reference>
<dbReference type="Gene3D" id="2.60.40.1930">
    <property type="match status" value="1"/>
</dbReference>